<dbReference type="PANTHER" id="PTHR46401">
    <property type="entry name" value="GLYCOSYLTRANSFERASE WBBK-RELATED"/>
    <property type="match status" value="1"/>
</dbReference>
<dbReference type="SUPFAM" id="SSF53756">
    <property type="entry name" value="UDP-Glycosyltransferase/glycogen phosphorylase"/>
    <property type="match status" value="1"/>
</dbReference>
<dbReference type="PANTHER" id="PTHR46401:SF2">
    <property type="entry name" value="GLYCOSYLTRANSFERASE WBBK-RELATED"/>
    <property type="match status" value="1"/>
</dbReference>
<dbReference type="Gene3D" id="3.40.50.2000">
    <property type="entry name" value="Glycogen Phosphorylase B"/>
    <property type="match status" value="1"/>
</dbReference>
<name>A0AA96Y6R7_9CYAN</name>
<protein>
    <submittedName>
        <fullName evidence="3">Glycosyltransferase family 4 protein</fullName>
    </submittedName>
</protein>
<dbReference type="RefSeq" id="WP_316787900.1">
    <property type="nucleotide sequence ID" value="NZ_CP053540.1"/>
</dbReference>
<proteinExistence type="predicted"/>
<dbReference type="GO" id="GO:0016757">
    <property type="term" value="F:glycosyltransferase activity"/>
    <property type="evidence" value="ECO:0007669"/>
    <property type="project" value="TreeGrafter"/>
</dbReference>
<dbReference type="EMBL" id="CP053540">
    <property type="protein sequence ID" value="WOB44714.1"/>
    <property type="molecule type" value="Genomic_DNA"/>
</dbReference>
<dbReference type="GO" id="GO:0009103">
    <property type="term" value="P:lipopolysaccharide biosynthetic process"/>
    <property type="evidence" value="ECO:0007669"/>
    <property type="project" value="TreeGrafter"/>
</dbReference>
<dbReference type="KEGG" id="tog:HNI00_17325"/>
<dbReference type="CDD" id="cd03809">
    <property type="entry name" value="GT4_MtfB-like"/>
    <property type="match status" value="1"/>
</dbReference>
<organism evidence="3">
    <name type="scientific">Thermoleptolyngbya oregonensis NK1-22</name>
    <dbReference type="NCBI Taxonomy" id="2547457"/>
    <lineage>
        <taxon>Bacteria</taxon>
        <taxon>Bacillati</taxon>
        <taxon>Cyanobacteriota</taxon>
        <taxon>Cyanophyceae</taxon>
        <taxon>Oculatellales</taxon>
        <taxon>Oculatellaceae</taxon>
        <taxon>Thermoleptolyngbya</taxon>
    </lineage>
</organism>
<evidence type="ECO:0000256" key="1">
    <source>
        <dbReference type="ARBA" id="ARBA00022679"/>
    </source>
</evidence>
<accession>A0AA96Y6R7</accession>
<dbReference type="Pfam" id="PF13692">
    <property type="entry name" value="Glyco_trans_1_4"/>
    <property type="match status" value="1"/>
</dbReference>
<feature type="coiled-coil region" evidence="2">
    <location>
        <begin position="392"/>
        <end position="440"/>
    </location>
</feature>
<keyword evidence="2" id="KW-0175">Coiled coil</keyword>
<dbReference type="AlphaFoldDB" id="A0AA96Y6R7"/>
<sequence length="462" mass="51811">METPFPQIALDGIVFQYPSDRGIQRVWRSLLQVWATQDFCKHWVILDRNGTAPKLPGFRYIDCPAHDYRHSGANAAQLQSICDAEAINLFISTYYTAPLSTPSVFMGYDMIPEILGLDLQNIIWQEKHYGILHAQHFLCISHSTARDLMQFFPHVQPDQVTVAHCGVDSGFFPAAASEIEAFKTQYALHQPYVLLVGERLGVTGYKNTPLLLRAIAQEPQWQDLRVLCVGGKDEIEPELRELAGSVSITRLRLSDAELRAAYSGAIALVYPSRYEGFGLPIAESMACGCPVITCPISSIPEVGGDAVIYTDPDSSAALRQALEQVQQPDVRQRLIAAGLAQAKSFTWARSAEIVAKTLLDVAESWSDGKMDQRGDSRSDPYGNRTALLWTHLRQWQAAQQTLTQQFRQTQRQLRDTQLQLENCQRETQDARQQIAAMESSKFWKLRTAWIDLKAKLAAAKRS</sequence>
<evidence type="ECO:0000313" key="3">
    <source>
        <dbReference type="EMBL" id="WOB44714.1"/>
    </source>
</evidence>
<evidence type="ECO:0000256" key="2">
    <source>
        <dbReference type="SAM" id="Coils"/>
    </source>
</evidence>
<reference evidence="3" key="1">
    <citation type="submission" date="2020-05" db="EMBL/GenBank/DDBJ databases">
        <authorList>
            <person name="Zhu T."/>
            <person name="Keshari N."/>
            <person name="Lu X."/>
        </authorList>
    </citation>
    <scope>NUCLEOTIDE SEQUENCE</scope>
    <source>
        <strain evidence="3">NK1-22</strain>
    </source>
</reference>
<keyword evidence="1" id="KW-0808">Transferase</keyword>
<gene>
    <name evidence="3" type="ORF">HNI00_17325</name>
</gene>